<accession>A0A1T5H4B8</accession>
<feature type="domain" description="HTH cro/C1-type" evidence="3">
    <location>
        <begin position="9"/>
        <end position="63"/>
    </location>
</feature>
<dbReference type="Proteomes" id="UP000190130">
    <property type="component" value="Unassembled WGS sequence"/>
</dbReference>
<dbReference type="InterPro" id="IPR010982">
    <property type="entry name" value="Lambda_DNA-bd_dom_sf"/>
</dbReference>
<reference evidence="4 5" key="1">
    <citation type="submission" date="2017-02" db="EMBL/GenBank/DDBJ databases">
        <authorList>
            <person name="Peterson S.W."/>
        </authorList>
    </citation>
    <scope>NUCLEOTIDE SEQUENCE [LARGE SCALE GENOMIC DNA]</scope>
    <source>
        <strain evidence="4 5">DSM 9653</strain>
    </source>
</reference>
<dbReference type="AlphaFoldDB" id="A0A1T5H4B8"/>
<dbReference type="Gene3D" id="1.10.260.40">
    <property type="entry name" value="lambda repressor-like DNA-binding domains"/>
    <property type="match status" value="1"/>
</dbReference>
<dbReference type="PANTHER" id="PTHR46797:SF1">
    <property type="entry name" value="METHYLPHOSPHONATE SYNTHASE"/>
    <property type="match status" value="1"/>
</dbReference>
<evidence type="ECO:0000256" key="2">
    <source>
        <dbReference type="SAM" id="MobiDB-lite"/>
    </source>
</evidence>
<feature type="region of interest" description="Disordered" evidence="2">
    <location>
        <begin position="70"/>
        <end position="92"/>
    </location>
</feature>
<dbReference type="PANTHER" id="PTHR46797">
    <property type="entry name" value="HTH-TYPE TRANSCRIPTIONAL REGULATOR"/>
    <property type="match status" value="1"/>
</dbReference>
<dbReference type="GO" id="GO:0003677">
    <property type="term" value="F:DNA binding"/>
    <property type="evidence" value="ECO:0007669"/>
    <property type="project" value="UniProtKB-KW"/>
</dbReference>
<keyword evidence="1" id="KW-0238">DNA-binding</keyword>
<dbReference type="SUPFAM" id="SSF47413">
    <property type="entry name" value="lambda repressor-like DNA-binding domains"/>
    <property type="match status" value="1"/>
</dbReference>
<evidence type="ECO:0000313" key="5">
    <source>
        <dbReference type="Proteomes" id="UP000190130"/>
    </source>
</evidence>
<dbReference type="EMBL" id="FUYX01000021">
    <property type="protein sequence ID" value="SKC15514.1"/>
    <property type="molecule type" value="Genomic_DNA"/>
</dbReference>
<evidence type="ECO:0000259" key="3">
    <source>
        <dbReference type="PROSITE" id="PS50943"/>
    </source>
</evidence>
<dbReference type="InterPro" id="IPR001387">
    <property type="entry name" value="Cro/C1-type_HTH"/>
</dbReference>
<dbReference type="PROSITE" id="PS50943">
    <property type="entry name" value="HTH_CROC1"/>
    <property type="match status" value="1"/>
</dbReference>
<evidence type="ECO:0000313" key="4">
    <source>
        <dbReference type="EMBL" id="SKC15514.1"/>
    </source>
</evidence>
<sequence>MRKLVGENFARLRKERGLTQEQVEERSGFSQWYISSLERGRRNPTIISLYELANAIGVRVADLIADEVVSADESSPPEVREASAASSKTEES</sequence>
<name>A0A1T5H4B8_9HYPH</name>
<dbReference type="CDD" id="cd00093">
    <property type="entry name" value="HTH_XRE"/>
    <property type="match status" value="1"/>
</dbReference>
<dbReference type="GO" id="GO:0003700">
    <property type="term" value="F:DNA-binding transcription factor activity"/>
    <property type="evidence" value="ECO:0007669"/>
    <property type="project" value="TreeGrafter"/>
</dbReference>
<dbReference type="Pfam" id="PF01381">
    <property type="entry name" value="HTH_3"/>
    <property type="match status" value="1"/>
</dbReference>
<evidence type="ECO:0000256" key="1">
    <source>
        <dbReference type="ARBA" id="ARBA00023125"/>
    </source>
</evidence>
<dbReference type="SMART" id="SM00530">
    <property type="entry name" value="HTH_XRE"/>
    <property type="match status" value="1"/>
</dbReference>
<protein>
    <submittedName>
        <fullName evidence="4">Helix-turn-helix</fullName>
    </submittedName>
</protein>
<proteinExistence type="predicted"/>
<gene>
    <name evidence="4" type="ORF">SAMN05660750_04865</name>
</gene>
<feature type="compositionally biased region" description="Low complexity" evidence="2">
    <location>
        <begin position="82"/>
        <end position="92"/>
    </location>
</feature>
<organism evidence="4 5">
    <name type="scientific">Bosea thiooxidans</name>
    <dbReference type="NCBI Taxonomy" id="53254"/>
    <lineage>
        <taxon>Bacteria</taxon>
        <taxon>Pseudomonadati</taxon>
        <taxon>Pseudomonadota</taxon>
        <taxon>Alphaproteobacteria</taxon>
        <taxon>Hyphomicrobiales</taxon>
        <taxon>Boseaceae</taxon>
        <taxon>Bosea</taxon>
    </lineage>
</organism>
<dbReference type="GO" id="GO:0005829">
    <property type="term" value="C:cytosol"/>
    <property type="evidence" value="ECO:0007669"/>
    <property type="project" value="TreeGrafter"/>
</dbReference>
<dbReference type="InterPro" id="IPR050807">
    <property type="entry name" value="TransReg_Diox_bact_type"/>
</dbReference>